<feature type="repeat" description="WD" evidence="3">
    <location>
        <begin position="93"/>
        <end position="125"/>
    </location>
</feature>
<feature type="repeat" description="WD" evidence="3">
    <location>
        <begin position="472"/>
        <end position="504"/>
    </location>
</feature>
<feature type="repeat" description="WD" evidence="3">
    <location>
        <begin position="231"/>
        <end position="273"/>
    </location>
</feature>
<dbReference type="RefSeq" id="WP_190836804.1">
    <property type="nucleotide sequence ID" value="NZ_CAWPPI010000118.1"/>
</dbReference>
<dbReference type="SUPFAM" id="SSF50978">
    <property type="entry name" value="WD40 repeat-like"/>
    <property type="match status" value="2"/>
</dbReference>
<dbReference type="PROSITE" id="PS50082">
    <property type="entry name" value="WD_REPEATS_2"/>
    <property type="match status" value="11"/>
</dbReference>
<feature type="repeat" description="WD" evidence="3">
    <location>
        <begin position="396"/>
        <end position="414"/>
    </location>
</feature>
<dbReference type="InterPro" id="IPR036322">
    <property type="entry name" value="WD40_repeat_dom_sf"/>
</dbReference>
<comment type="caution">
    <text evidence="4">The sequence shown here is derived from an EMBL/GenBank/DDBJ whole genome shotgun (WGS) entry which is preliminary data.</text>
</comment>
<accession>A0A8J6Y1Q5</accession>
<proteinExistence type="predicted"/>
<feature type="repeat" description="WD" evidence="3">
    <location>
        <begin position="600"/>
        <end position="634"/>
    </location>
</feature>
<feature type="repeat" description="WD" evidence="3">
    <location>
        <begin position="190"/>
        <end position="224"/>
    </location>
</feature>
<evidence type="ECO:0000256" key="3">
    <source>
        <dbReference type="PROSITE-ProRule" id="PRU00221"/>
    </source>
</evidence>
<feature type="repeat" description="WD" evidence="3">
    <location>
        <begin position="134"/>
        <end position="175"/>
    </location>
</feature>
<dbReference type="Gene3D" id="2.130.10.10">
    <property type="entry name" value="YVTN repeat-like/Quinoprotein amine dehydrogenase"/>
    <property type="match status" value="3"/>
</dbReference>
<dbReference type="Pfam" id="PF00400">
    <property type="entry name" value="WD40"/>
    <property type="match status" value="13"/>
</dbReference>
<evidence type="ECO:0000313" key="5">
    <source>
        <dbReference type="Proteomes" id="UP000629098"/>
    </source>
</evidence>
<evidence type="ECO:0000313" key="4">
    <source>
        <dbReference type="EMBL" id="MBD2777733.1"/>
    </source>
</evidence>
<dbReference type="AlphaFoldDB" id="A0A8J6Y1Q5"/>
<name>A0A8J6Y1Q5_9CYAN</name>
<dbReference type="EMBL" id="JACXAE010000118">
    <property type="protein sequence ID" value="MBD2777733.1"/>
    <property type="molecule type" value="Genomic_DNA"/>
</dbReference>
<evidence type="ECO:0000256" key="2">
    <source>
        <dbReference type="ARBA" id="ARBA00022737"/>
    </source>
</evidence>
<dbReference type="PRINTS" id="PR00320">
    <property type="entry name" value="GPROTEINBRPT"/>
</dbReference>
<dbReference type="InterPro" id="IPR020472">
    <property type="entry name" value="WD40_PAC1"/>
</dbReference>
<feature type="repeat" description="WD" evidence="3">
    <location>
        <begin position="17"/>
        <end position="39"/>
    </location>
</feature>
<dbReference type="PANTHER" id="PTHR19848">
    <property type="entry name" value="WD40 REPEAT PROTEIN"/>
    <property type="match status" value="1"/>
</dbReference>
<organism evidence="4 5">
    <name type="scientific">Iningainema tapete BLCC-T55</name>
    <dbReference type="NCBI Taxonomy" id="2748662"/>
    <lineage>
        <taxon>Bacteria</taxon>
        <taxon>Bacillati</taxon>
        <taxon>Cyanobacteriota</taxon>
        <taxon>Cyanophyceae</taxon>
        <taxon>Nostocales</taxon>
        <taxon>Scytonemataceae</taxon>
        <taxon>Iningainema tapete</taxon>
    </lineage>
</organism>
<feature type="repeat" description="WD" evidence="3">
    <location>
        <begin position="421"/>
        <end position="465"/>
    </location>
</feature>
<dbReference type="CDD" id="cd00200">
    <property type="entry name" value="WD40"/>
    <property type="match status" value="2"/>
</dbReference>
<dbReference type="Proteomes" id="UP000629098">
    <property type="component" value="Unassembled WGS sequence"/>
</dbReference>
<feature type="repeat" description="WD" evidence="3">
    <location>
        <begin position="282"/>
        <end position="313"/>
    </location>
</feature>
<keyword evidence="1 3" id="KW-0853">WD repeat</keyword>
<reference evidence="4" key="1">
    <citation type="submission" date="2020-09" db="EMBL/GenBank/DDBJ databases">
        <title>Iningainema tapete sp. nov. (Scytonemataceae, Cyanobacteria) from greenhouses in central Florida (USA) produces two types of nodularin with biosynthetic potential for microcystin-LR and anabaenopeptins.</title>
        <authorList>
            <person name="Berthold D.E."/>
            <person name="Lefler F.W."/>
            <person name="Huang I.-S."/>
            <person name="Abdulla H."/>
            <person name="Zimba P.V."/>
            <person name="Laughinghouse H.D. IV."/>
        </authorList>
    </citation>
    <scope>NUCLEOTIDE SEQUENCE</scope>
    <source>
        <strain evidence="4">BLCCT55</strain>
    </source>
</reference>
<gene>
    <name evidence="4" type="ORF">ICL16_38260</name>
</gene>
<protein>
    <submittedName>
        <fullName evidence="4">WD40 repeat domain-containing protein</fullName>
    </submittedName>
</protein>
<evidence type="ECO:0000256" key="1">
    <source>
        <dbReference type="ARBA" id="ARBA00022574"/>
    </source>
</evidence>
<dbReference type="PANTHER" id="PTHR19848:SF8">
    <property type="entry name" value="F-BOX AND WD REPEAT DOMAIN CONTAINING 7"/>
    <property type="match status" value="1"/>
</dbReference>
<feature type="repeat" description="WD" evidence="3">
    <location>
        <begin position="49"/>
        <end position="86"/>
    </location>
</feature>
<dbReference type="PROSITE" id="PS50294">
    <property type="entry name" value="WD_REPEATS_REGION"/>
    <property type="match status" value="10"/>
</dbReference>
<dbReference type="InterPro" id="IPR001680">
    <property type="entry name" value="WD40_rpt"/>
</dbReference>
<sequence length="651" mass="69238">MDLLSITAYPVIVVWLAVAFSPDGKILATGSSDNTVKLWRQDGTLLRTLKGHSAAVDSVAFSPNPPEGGLIASASLDNTAKLWQLDGTLLTTLKGHTAQVCDVAFSPDGKTIATASSDNTVKIWQQDGTLLTTLTGHTAKVWNVAFSPNPPTPRNSGGEGGLIATASSDNTIKLWRRNTKGNTIKLERTLQGHNAAVVSVAFSPDGKTLASGSEDKTVKLWQLDGKLLHTFSGHEAVVNQVTFSPNPPTPGIPEGEGGLIVSASADKTVKIWQRDGKLLTTLRGHSATVFDVAFSPDGCAIATATDKAVKLWKPKVALLKTLDRDDARVWGVELSPDGSTIASAGSDNNDVQLWSRDGILLKTLKGHTAVVNTVAFRATHTASSADKSTEAKENVGQILASASDDATIKLWKLDGTLLTTLKGHDAGIKAISFSPNPPTPLLKGGEGGLLASGSDDTTIKLWKLDDTLLTTLTGHTAQVLAVAFSPDGNLLASASADSTVILWKRSSTGNFLPFPYKILKRQISGVWGVQLSQKCQKIVSASSDNSTHLWTQDGRLLKTLQRDTPFTQIDFSPNGRIIAVARGDGIIDMWSSSGTLLTRLTGYPGIFSHIAFNPDGKTFAMATQDQKVIIWDLQQIVNLDFLASAILNLEN</sequence>
<keyword evidence="2" id="KW-0677">Repeat</keyword>
<dbReference type="SMART" id="SM00320">
    <property type="entry name" value="WD40"/>
    <property type="match status" value="14"/>
</dbReference>
<dbReference type="InterPro" id="IPR015943">
    <property type="entry name" value="WD40/YVTN_repeat-like_dom_sf"/>
</dbReference>
<keyword evidence="5" id="KW-1185">Reference proteome</keyword>